<feature type="compositionally biased region" description="Low complexity" evidence="10">
    <location>
        <begin position="109"/>
        <end position="122"/>
    </location>
</feature>
<evidence type="ECO:0000313" key="11">
    <source>
        <dbReference type="EMBL" id="KNC76407.1"/>
    </source>
</evidence>
<sequence length="223" mass="23982">MSDSQQSRIQLSAEATHSSGHDRNDRGVEQHIPSEDREKHCDSLTSKNDTHTHRKMISLKPITKPAINFKLGGGGKLGGAGNRVSLTNGLKLVPNKMTTSYTTKLAPNSSTYTSTNDSTGTSIRTGGGLSVNRIGGILKKPNVISKVKPGSVFGGTGESDSEEEEMPMEAKMRMRNVGKDTVTSAGPNSFYKTKKGFTDPKSIWKASEDKLASQHMPGDDTDE</sequence>
<keyword evidence="12" id="KW-1185">Reference proteome</keyword>
<evidence type="ECO:0000256" key="6">
    <source>
        <dbReference type="ARBA" id="ARBA00022843"/>
    </source>
</evidence>
<dbReference type="GO" id="GO:0005634">
    <property type="term" value="C:nucleus"/>
    <property type="evidence" value="ECO:0007669"/>
    <property type="project" value="UniProtKB-SubCell"/>
</dbReference>
<protein>
    <recommendedName>
        <fullName evidence="4">PEST proteolytic signal-containing nuclear protein</fullName>
    </recommendedName>
</protein>
<dbReference type="Proteomes" id="UP000054560">
    <property type="component" value="Unassembled WGS sequence"/>
</dbReference>
<dbReference type="eggNOG" id="ENOG502QWEZ">
    <property type="taxonomic scope" value="Eukaryota"/>
</dbReference>
<feature type="region of interest" description="Disordered" evidence="10">
    <location>
        <begin position="150"/>
        <end position="169"/>
    </location>
</feature>
<feature type="region of interest" description="Disordered" evidence="10">
    <location>
        <begin position="1"/>
        <end position="59"/>
    </location>
</feature>
<evidence type="ECO:0000256" key="8">
    <source>
        <dbReference type="ARBA" id="ARBA00023242"/>
    </source>
</evidence>
<comment type="function">
    <text evidence="1">May be involved in cell cycle regulation.</text>
</comment>
<dbReference type="GeneID" id="25911590"/>
<evidence type="ECO:0000256" key="1">
    <source>
        <dbReference type="ARBA" id="ARBA00002646"/>
    </source>
</evidence>
<keyword evidence="5" id="KW-0597">Phosphoprotein</keyword>
<keyword evidence="6" id="KW-0832">Ubl conjugation</keyword>
<gene>
    <name evidence="11" type="ORF">SARC_11086</name>
</gene>
<dbReference type="EMBL" id="KQ243118">
    <property type="protein sequence ID" value="KNC76407.1"/>
    <property type="molecule type" value="Genomic_DNA"/>
</dbReference>
<dbReference type="GO" id="GO:0043161">
    <property type="term" value="P:proteasome-mediated ubiquitin-dependent protein catabolic process"/>
    <property type="evidence" value="ECO:0007669"/>
    <property type="project" value="TreeGrafter"/>
</dbReference>
<accession>A0A0L0FHY8</accession>
<feature type="compositionally biased region" description="Polar residues" evidence="10">
    <location>
        <begin position="1"/>
        <end position="18"/>
    </location>
</feature>
<reference evidence="11 12" key="1">
    <citation type="submission" date="2011-02" db="EMBL/GenBank/DDBJ databases">
        <title>The Genome Sequence of Sphaeroforma arctica JP610.</title>
        <authorList>
            <consortium name="The Broad Institute Genome Sequencing Platform"/>
            <person name="Russ C."/>
            <person name="Cuomo C."/>
            <person name="Young S.K."/>
            <person name="Zeng Q."/>
            <person name="Gargeya S."/>
            <person name="Alvarado L."/>
            <person name="Berlin A."/>
            <person name="Chapman S.B."/>
            <person name="Chen Z."/>
            <person name="Freedman E."/>
            <person name="Gellesch M."/>
            <person name="Goldberg J."/>
            <person name="Griggs A."/>
            <person name="Gujja S."/>
            <person name="Heilman E."/>
            <person name="Heiman D."/>
            <person name="Howarth C."/>
            <person name="Mehta T."/>
            <person name="Neiman D."/>
            <person name="Pearson M."/>
            <person name="Roberts A."/>
            <person name="Saif S."/>
            <person name="Shea T."/>
            <person name="Shenoy N."/>
            <person name="Sisk P."/>
            <person name="Stolte C."/>
            <person name="Sykes S."/>
            <person name="White J."/>
            <person name="Yandava C."/>
            <person name="Burger G."/>
            <person name="Gray M.W."/>
            <person name="Holland P.W.H."/>
            <person name="King N."/>
            <person name="Lang F.B.F."/>
            <person name="Roger A.J."/>
            <person name="Ruiz-Trillo I."/>
            <person name="Haas B."/>
            <person name="Nusbaum C."/>
            <person name="Birren B."/>
        </authorList>
    </citation>
    <scope>NUCLEOTIDE SEQUENCE [LARGE SCALE GENOMIC DNA]</scope>
    <source>
        <strain evidence="11 12">JP610</strain>
    </source>
</reference>
<evidence type="ECO:0000313" key="12">
    <source>
        <dbReference type="Proteomes" id="UP000054560"/>
    </source>
</evidence>
<evidence type="ECO:0000256" key="3">
    <source>
        <dbReference type="ARBA" id="ARBA00011097"/>
    </source>
</evidence>
<dbReference type="AlphaFoldDB" id="A0A0L0FHY8"/>
<evidence type="ECO:0000256" key="10">
    <source>
        <dbReference type="SAM" id="MobiDB-lite"/>
    </source>
</evidence>
<keyword evidence="8" id="KW-0539">Nucleus</keyword>
<dbReference type="Pfam" id="PF15473">
    <property type="entry name" value="PCNP"/>
    <property type="match status" value="1"/>
</dbReference>
<proteinExistence type="predicted"/>
<evidence type="ECO:0000256" key="9">
    <source>
        <dbReference type="ARBA" id="ARBA00023306"/>
    </source>
</evidence>
<comment type="subcellular location">
    <subcellularLocation>
        <location evidence="2">Nucleus</location>
    </subcellularLocation>
</comment>
<dbReference type="RefSeq" id="XP_014150309.1">
    <property type="nucleotide sequence ID" value="XM_014294834.1"/>
</dbReference>
<keyword evidence="9" id="KW-0131">Cell cycle</keyword>
<dbReference type="OrthoDB" id="10068198at2759"/>
<name>A0A0L0FHY8_9EUKA</name>
<organism evidence="11 12">
    <name type="scientific">Sphaeroforma arctica JP610</name>
    <dbReference type="NCBI Taxonomy" id="667725"/>
    <lineage>
        <taxon>Eukaryota</taxon>
        <taxon>Ichthyosporea</taxon>
        <taxon>Ichthyophonida</taxon>
        <taxon>Sphaeroforma</taxon>
    </lineage>
</organism>
<dbReference type="InterPro" id="IPR029169">
    <property type="entry name" value="PCNP"/>
</dbReference>
<keyword evidence="7" id="KW-0007">Acetylation</keyword>
<evidence type="ECO:0000256" key="5">
    <source>
        <dbReference type="ARBA" id="ARBA00022553"/>
    </source>
</evidence>
<dbReference type="PANTHER" id="PTHR16523:SF6">
    <property type="entry name" value="PEST PROTEOLYTIC SIGNAL-CONTAINING NUCLEAR PROTEIN"/>
    <property type="match status" value="1"/>
</dbReference>
<evidence type="ECO:0000256" key="4">
    <source>
        <dbReference type="ARBA" id="ARBA00022059"/>
    </source>
</evidence>
<evidence type="ECO:0000256" key="7">
    <source>
        <dbReference type="ARBA" id="ARBA00022990"/>
    </source>
</evidence>
<feature type="compositionally biased region" description="Basic and acidic residues" evidence="10">
    <location>
        <begin position="19"/>
        <end position="42"/>
    </location>
</feature>
<feature type="region of interest" description="Disordered" evidence="10">
    <location>
        <begin position="102"/>
        <end position="128"/>
    </location>
</feature>
<dbReference type="GO" id="GO:0016567">
    <property type="term" value="P:protein ubiquitination"/>
    <property type="evidence" value="ECO:0007669"/>
    <property type="project" value="InterPro"/>
</dbReference>
<dbReference type="PANTHER" id="PTHR16523">
    <property type="entry name" value="PEST PROTEOLYTIC SIGNAL-CONTAINING NUCLEAR PROTEIN"/>
    <property type="match status" value="1"/>
</dbReference>
<comment type="subunit">
    <text evidence="3">Interacts with UHRF2/NIRF.</text>
</comment>
<evidence type="ECO:0000256" key="2">
    <source>
        <dbReference type="ARBA" id="ARBA00004123"/>
    </source>
</evidence>